<evidence type="ECO:0000313" key="2">
    <source>
        <dbReference type="Proteomes" id="UP000265520"/>
    </source>
</evidence>
<reference evidence="1 2" key="1">
    <citation type="journal article" date="2018" name="Front. Plant Sci.">
        <title>Red Clover (Trifolium pratense) and Zigzag Clover (T. medium) - A Picture of Genomic Similarities and Differences.</title>
        <authorList>
            <person name="Dluhosova J."/>
            <person name="Istvanek J."/>
            <person name="Nedelnik J."/>
            <person name="Repkova J."/>
        </authorList>
    </citation>
    <scope>NUCLEOTIDE SEQUENCE [LARGE SCALE GENOMIC DNA]</scope>
    <source>
        <strain evidence="2">cv. 10/8</strain>
        <tissue evidence="1">Leaf</tissue>
    </source>
</reference>
<name>A0A392VTW6_9FABA</name>
<feature type="non-terminal residue" evidence="1">
    <location>
        <position position="1"/>
    </location>
</feature>
<organism evidence="1 2">
    <name type="scientific">Trifolium medium</name>
    <dbReference type="NCBI Taxonomy" id="97028"/>
    <lineage>
        <taxon>Eukaryota</taxon>
        <taxon>Viridiplantae</taxon>
        <taxon>Streptophyta</taxon>
        <taxon>Embryophyta</taxon>
        <taxon>Tracheophyta</taxon>
        <taxon>Spermatophyta</taxon>
        <taxon>Magnoliopsida</taxon>
        <taxon>eudicotyledons</taxon>
        <taxon>Gunneridae</taxon>
        <taxon>Pentapetalae</taxon>
        <taxon>rosids</taxon>
        <taxon>fabids</taxon>
        <taxon>Fabales</taxon>
        <taxon>Fabaceae</taxon>
        <taxon>Papilionoideae</taxon>
        <taxon>50 kb inversion clade</taxon>
        <taxon>NPAAA clade</taxon>
        <taxon>Hologalegina</taxon>
        <taxon>IRL clade</taxon>
        <taxon>Trifolieae</taxon>
        <taxon>Trifolium</taxon>
    </lineage>
</organism>
<evidence type="ECO:0000313" key="1">
    <source>
        <dbReference type="EMBL" id="MCI91696.1"/>
    </source>
</evidence>
<sequence>KNIPLTKEEEEGITAEVEEVHDEEIFQRTLAAKLWTDNSFKRWIRKKLIEMVGS</sequence>
<dbReference type="AlphaFoldDB" id="A0A392VTW6"/>
<accession>A0A392VTW6</accession>
<protein>
    <submittedName>
        <fullName evidence="1">Uncharacterized protein</fullName>
    </submittedName>
</protein>
<proteinExistence type="predicted"/>
<keyword evidence="2" id="KW-1185">Reference proteome</keyword>
<dbReference type="Proteomes" id="UP000265520">
    <property type="component" value="Unassembled WGS sequence"/>
</dbReference>
<comment type="caution">
    <text evidence="1">The sequence shown here is derived from an EMBL/GenBank/DDBJ whole genome shotgun (WGS) entry which is preliminary data.</text>
</comment>
<dbReference type="EMBL" id="LXQA011280286">
    <property type="protein sequence ID" value="MCI91696.1"/>
    <property type="molecule type" value="Genomic_DNA"/>
</dbReference>